<dbReference type="NCBIfam" id="TIGR00508">
    <property type="entry name" value="bioA"/>
    <property type="match status" value="1"/>
</dbReference>
<keyword evidence="7 11" id="KW-0093">Biotin biosynthesis</keyword>
<dbReference type="Gene3D" id="3.90.1150.10">
    <property type="entry name" value="Aspartate Aminotransferase, domain 1"/>
    <property type="match status" value="1"/>
</dbReference>
<name>A0A368L727_9BURK</name>
<evidence type="ECO:0000256" key="5">
    <source>
        <dbReference type="ARBA" id="ARBA00022679"/>
    </source>
</evidence>
<evidence type="ECO:0000256" key="6">
    <source>
        <dbReference type="ARBA" id="ARBA00022691"/>
    </source>
</evidence>
<evidence type="ECO:0000256" key="3">
    <source>
        <dbReference type="ARBA" id="ARBA00005063"/>
    </source>
</evidence>
<comment type="catalytic activity">
    <reaction evidence="10">
        <text>L-2,4-diaminobutanoate + 2-oxoglutarate = L-aspartate 4-semialdehyde + L-glutamate</text>
        <dbReference type="Rhea" id="RHEA:11160"/>
        <dbReference type="ChEBI" id="CHEBI:16810"/>
        <dbReference type="ChEBI" id="CHEBI:29985"/>
        <dbReference type="ChEBI" id="CHEBI:58761"/>
        <dbReference type="ChEBI" id="CHEBI:537519"/>
        <dbReference type="EC" id="2.6.1.76"/>
    </reaction>
</comment>
<comment type="pathway">
    <text evidence="2">Amine and polyamine biosynthesis; ectoine biosynthesis; L-ectoine from L-aspartate 4-semialdehyde: step 1/3.</text>
</comment>
<evidence type="ECO:0000256" key="10">
    <source>
        <dbReference type="ARBA" id="ARBA00049111"/>
    </source>
</evidence>
<comment type="function">
    <text evidence="11">Catalyzes the transfer of the alpha-amino group from S-adenosyl-L-methionine (SAM) to 7-keto-8-aminopelargonic acid (KAPA) to form 7,8-diaminopelargonic acid (DAPA). It is the only aminotransferase known to utilize SAM as an amino donor.</text>
</comment>
<dbReference type="GO" id="GO:0004015">
    <property type="term" value="F:adenosylmethionine-8-amino-7-oxononanoate transaminase activity"/>
    <property type="evidence" value="ECO:0007669"/>
    <property type="project" value="UniProtKB-UniRule"/>
</dbReference>
<dbReference type="EC" id="2.6.1.62" evidence="11"/>
<comment type="catalytic activity">
    <reaction evidence="9 11">
        <text>(8S)-8-amino-7-oxononanoate + S-adenosyl-L-methionine = S-adenosyl-4-methylsulfanyl-2-oxobutanoate + (7R,8S)-7,8-diammoniononanoate</text>
        <dbReference type="Rhea" id="RHEA:16861"/>
        <dbReference type="ChEBI" id="CHEBI:16490"/>
        <dbReference type="ChEBI" id="CHEBI:59789"/>
        <dbReference type="ChEBI" id="CHEBI:149468"/>
        <dbReference type="ChEBI" id="CHEBI:149469"/>
        <dbReference type="EC" id="2.6.1.62"/>
    </reaction>
</comment>
<feature type="modified residue" description="N6-(pyridoxal phosphate)lysine" evidence="11">
    <location>
        <position position="284"/>
    </location>
</feature>
<comment type="cofactor">
    <cofactor evidence="1 11">
        <name>pyridoxal 5'-phosphate</name>
        <dbReference type="ChEBI" id="CHEBI:597326"/>
    </cofactor>
</comment>
<dbReference type="RefSeq" id="WP_114401460.1">
    <property type="nucleotide sequence ID" value="NZ_QPGB01000001.1"/>
</dbReference>
<dbReference type="InterPro" id="IPR005814">
    <property type="entry name" value="Aminotrans_3"/>
</dbReference>
<dbReference type="Gene3D" id="3.40.640.10">
    <property type="entry name" value="Type I PLP-dependent aspartate aminotransferase-like (Major domain)"/>
    <property type="match status" value="1"/>
</dbReference>
<keyword evidence="5 11" id="KW-0808">Transferase</keyword>
<keyword evidence="6 11" id="KW-0949">S-adenosyl-L-methionine</keyword>
<comment type="pathway">
    <text evidence="3 11">Cofactor biosynthesis; biotin biosynthesis; 7,8-diaminononanoate from 8-amino-7-oxononanoate (SAM route): step 1/1.</text>
</comment>
<feature type="binding site" evidence="11">
    <location>
        <position position="255"/>
    </location>
    <ligand>
        <name>pyridoxal 5'-phosphate</name>
        <dbReference type="ChEBI" id="CHEBI:597326"/>
    </ligand>
</feature>
<comment type="subcellular location">
    <subcellularLocation>
        <location evidence="11">Cytoplasm</location>
    </subcellularLocation>
</comment>
<dbReference type="PANTHER" id="PTHR42684">
    <property type="entry name" value="ADENOSYLMETHIONINE-8-AMINO-7-OXONONANOATE AMINOTRANSFERASE"/>
    <property type="match status" value="1"/>
</dbReference>
<dbReference type="OrthoDB" id="3398487at2"/>
<comment type="similarity">
    <text evidence="11">Belongs to the class-III pyridoxal-phosphate-dependent aminotransferase family. BioA subfamily.</text>
</comment>
<keyword evidence="4 11" id="KW-0032">Aminotransferase</keyword>
<evidence type="ECO:0000313" key="13">
    <source>
        <dbReference type="Proteomes" id="UP000252357"/>
    </source>
</evidence>
<evidence type="ECO:0000256" key="8">
    <source>
        <dbReference type="ARBA" id="ARBA00022898"/>
    </source>
</evidence>
<dbReference type="InterPro" id="IPR049704">
    <property type="entry name" value="Aminotrans_3_PPA_site"/>
</dbReference>
<dbReference type="Pfam" id="PF00202">
    <property type="entry name" value="Aminotran_3"/>
    <property type="match status" value="1"/>
</dbReference>
<dbReference type="CDD" id="cd00610">
    <property type="entry name" value="OAT_like"/>
    <property type="match status" value="1"/>
</dbReference>
<dbReference type="GO" id="GO:0005737">
    <property type="term" value="C:cytoplasm"/>
    <property type="evidence" value="ECO:0007669"/>
    <property type="project" value="UniProtKB-SubCell"/>
</dbReference>
<dbReference type="PANTHER" id="PTHR42684:SF3">
    <property type="entry name" value="ADENOSYLMETHIONINE-8-AMINO-7-OXONONANOATE AMINOTRANSFERASE"/>
    <property type="match status" value="1"/>
</dbReference>
<dbReference type="SUPFAM" id="SSF53383">
    <property type="entry name" value="PLP-dependent transferases"/>
    <property type="match status" value="1"/>
</dbReference>
<evidence type="ECO:0000256" key="2">
    <source>
        <dbReference type="ARBA" id="ARBA00004946"/>
    </source>
</evidence>
<protein>
    <recommendedName>
        <fullName evidence="11">Adenosylmethionine-8-amino-7-oxononanoate aminotransferase</fullName>
        <ecNumber evidence="11">2.6.1.62</ecNumber>
    </recommendedName>
    <alternativeName>
        <fullName evidence="11">7,8-diamino-pelargonic acid aminotransferase</fullName>
        <shortName evidence="11">DAPA AT</shortName>
        <shortName evidence="11">DAPA aminotransferase</shortName>
    </alternativeName>
    <alternativeName>
        <fullName evidence="11">7,8-diaminononanoate synthase</fullName>
        <shortName evidence="11">DANS</shortName>
    </alternativeName>
    <alternativeName>
        <fullName evidence="11">Diaminopelargonic acid synthase</fullName>
    </alternativeName>
</protein>
<dbReference type="GO" id="GO:0045303">
    <property type="term" value="F:diaminobutyrate-2-oxoglutarate transaminase activity"/>
    <property type="evidence" value="ECO:0007669"/>
    <property type="project" value="UniProtKB-EC"/>
</dbReference>
<feature type="binding site" evidence="11">
    <location>
        <begin position="120"/>
        <end position="121"/>
    </location>
    <ligand>
        <name>pyridoxal 5'-phosphate</name>
        <dbReference type="ChEBI" id="CHEBI:597326"/>
    </ligand>
</feature>
<feature type="binding site" evidence="11">
    <location>
        <position position="409"/>
    </location>
    <ligand>
        <name>substrate</name>
    </ligand>
</feature>
<feature type="binding site" evidence="11">
    <location>
        <position position="318"/>
    </location>
    <ligand>
        <name>substrate</name>
    </ligand>
</feature>
<dbReference type="GO" id="GO:0030170">
    <property type="term" value="F:pyridoxal phosphate binding"/>
    <property type="evidence" value="ECO:0007669"/>
    <property type="project" value="UniProtKB-UniRule"/>
</dbReference>
<dbReference type="InterPro" id="IPR015421">
    <property type="entry name" value="PyrdxlP-dep_Trfase_major"/>
</dbReference>
<dbReference type="EMBL" id="QPGB01000001">
    <property type="protein sequence ID" value="RCS59311.1"/>
    <property type="molecule type" value="Genomic_DNA"/>
</dbReference>
<feature type="binding site" evidence="11">
    <location>
        <begin position="319"/>
        <end position="320"/>
    </location>
    <ligand>
        <name>pyridoxal 5'-phosphate</name>
        <dbReference type="ChEBI" id="CHEBI:597326"/>
    </ligand>
</feature>
<reference evidence="12 13" key="1">
    <citation type="journal article" date="2018" name="Int. J. Syst. Evol. Microbiol.">
        <title>Parvibium lacunae gen. nov., sp. nov., a new member of the family Alcaligenaceae isolated from a freshwater pond.</title>
        <authorList>
            <person name="Chen W.M."/>
            <person name="Xie P.B."/>
            <person name="Hsu M.Y."/>
            <person name="Sheu S.Y."/>
        </authorList>
    </citation>
    <scope>NUCLEOTIDE SEQUENCE [LARGE SCALE GENOMIC DNA]</scope>
    <source>
        <strain evidence="12 13">KMB9</strain>
    </source>
</reference>
<dbReference type="InterPro" id="IPR015424">
    <property type="entry name" value="PyrdxlP-dep_Trfase"/>
</dbReference>
<comment type="subunit">
    <text evidence="11">Homodimer.</text>
</comment>
<evidence type="ECO:0000256" key="1">
    <source>
        <dbReference type="ARBA" id="ARBA00001933"/>
    </source>
</evidence>
<organism evidence="12 13">
    <name type="scientific">Parvibium lacunae</name>
    <dbReference type="NCBI Taxonomy" id="1888893"/>
    <lineage>
        <taxon>Bacteria</taxon>
        <taxon>Pseudomonadati</taxon>
        <taxon>Pseudomonadota</taxon>
        <taxon>Betaproteobacteria</taxon>
        <taxon>Burkholderiales</taxon>
        <taxon>Alcaligenaceae</taxon>
        <taxon>Parvibium</taxon>
    </lineage>
</organism>
<evidence type="ECO:0000313" key="12">
    <source>
        <dbReference type="EMBL" id="RCS59311.1"/>
    </source>
</evidence>
<dbReference type="GO" id="GO:0009102">
    <property type="term" value="P:biotin biosynthetic process"/>
    <property type="evidence" value="ECO:0007669"/>
    <property type="project" value="UniProtKB-UniRule"/>
</dbReference>
<dbReference type="FunFam" id="3.40.640.10:FF:000004">
    <property type="entry name" value="Acetylornithine aminotransferase"/>
    <property type="match status" value="1"/>
</dbReference>
<dbReference type="InterPro" id="IPR005815">
    <property type="entry name" value="BioA"/>
</dbReference>
<keyword evidence="8 11" id="KW-0663">Pyridoxal phosphate</keyword>
<dbReference type="Proteomes" id="UP000252357">
    <property type="component" value="Unassembled WGS sequence"/>
</dbReference>
<dbReference type="InterPro" id="IPR015422">
    <property type="entry name" value="PyrdxlP-dep_Trfase_small"/>
</dbReference>
<accession>A0A368L727</accession>
<comment type="caution">
    <text evidence="12">The sequence shown here is derived from an EMBL/GenBank/DDBJ whole genome shotgun (WGS) entry which is preliminary data.</text>
</comment>
<feature type="binding site" evidence="11">
    <location>
        <position position="60"/>
    </location>
    <ligand>
        <name>substrate</name>
    </ligand>
</feature>
<gene>
    <name evidence="11 12" type="primary">bioA</name>
    <name evidence="12" type="ORF">DU000_00785</name>
</gene>
<dbReference type="PROSITE" id="PS00600">
    <property type="entry name" value="AA_TRANSFER_CLASS_3"/>
    <property type="match status" value="1"/>
</dbReference>
<dbReference type="GO" id="GO:0004141">
    <property type="term" value="F:dethiobiotin synthase activity"/>
    <property type="evidence" value="ECO:0007669"/>
    <property type="project" value="TreeGrafter"/>
</dbReference>
<keyword evidence="11" id="KW-0963">Cytoplasm</keyword>
<feature type="binding site" evidence="11">
    <location>
        <position position="152"/>
    </location>
    <ligand>
        <name>substrate</name>
    </ligand>
</feature>
<proteinExistence type="inferred from homology"/>
<dbReference type="NCBIfam" id="NF004624">
    <property type="entry name" value="PRK05964.1"/>
    <property type="match status" value="1"/>
</dbReference>
<dbReference type="HAMAP" id="MF_00834">
    <property type="entry name" value="BioA"/>
    <property type="match status" value="1"/>
</dbReference>
<sequence length="456" mass="50087">MTRLKTAIPKSELLAQDHQHCWHPFTQAQTAAPPIPMVRGEREFLFDADGKRYFDGVSSWWVNLHGHAHPVIAEAIAQQARTLEQVMFAGITHAPAVQLAQALVQRAPAPLQHVFYTDNGSTAVEVALKMAAQYWRNQGQLRQRFLAFEGAYHGDTFGAMAAGRSSGFYTPFEDWLFAVDSLPYPHTWQGHGPSADEAESLAWLDQYLLEHGSELVAFIAEPLVQGAAGMRMVRPAYLRAVVERVQAQGIPVIFDEVMTGFGRTGTFFASEQVGVAPDLLCLSKGLTGGFLPMGATLAQPHIYQAFLSDDVGKALLHGHSYTANPLGCAAALASLQLFEEEQTLARIQAQAAVHTEQLARLAQHPRVQRVRQSGTIAAFDLQVNEQNQYGAGAGTWLRERAAQQGVLLRPLGNCIYFIAPYCTANETLIQAYQVVSTLLDELAERQGESRIASDFF</sequence>
<evidence type="ECO:0000256" key="9">
    <source>
        <dbReference type="ARBA" id="ARBA00048449"/>
    </source>
</evidence>
<dbReference type="AlphaFoldDB" id="A0A368L727"/>
<feature type="site" description="Participates in the substrate recognition with KAPA and in a stacking interaction with the adenine ring of SAM" evidence="11">
    <location>
        <position position="25"/>
    </location>
</feature>
<feature type="binding site" evidence="11">
    <location>
        <position position="284"/>
    </location>
    <ligand>
        <name>substrate</name>
    </ligand>
</feature>
<dbReference type="UniPathway" id="UPA00078">
    <property type="reaction ID" value="UER00160"/>
</dbReference>
<evidence type="ECO:0000256" key="7">
    <source>
        <dbReference type="ARBA" id="ARBA00022756"/>
    </source>
</evidence>
<evidence type="ECO:0000256" key="11">
    <source>
        <dbReference type="HAMAP-Rule" id="MF_00834"/>
    </source>
</evidence>
<evidence type="ECO:0000256" key="4">
    <source>
        <dbReference type="ARBA" id="ARBA00022576"/>
    </source>
</evidence>
<keyword evidence="13" id="KW-1185">Reference proteome</keyword>